<dbReference type="InterPro" id="IPR023170">
    <property type="entry name" value="HhH_base_excis_C"/>
</dbReference>
<organism evidence="14 15">
    <name type="scientific">Ignisphaera aggregans</name>
    <dbReference type="NCBI Taxonomy" id="334771"/>
    <lineage>
        <taxon>Archaea</taxon>
        <taxon>Thermoproteota</taxon>
        <taxon>Thermoprotei</taxon>
        <taxon>Desulfurococcales</taxon>
        <taxon>Desulfurococcaceae</taxon>
        <taxon>Ignisphaera</taxon>
    </lineage>
</organism>
<comment type="similarity">
    <text evidence="3">Belongs to the Nth/MutY family.</text>
</comment>
<dbReference type="InterPro" id="IPR003265">
    <property type="entry name" value="HhH-GPD_domain"/>
</dbReference>
<name>A0A832YYD8_9CREN</name>
<feature type="domain" description="HhH-GPD" evidence="13">
    <location>
        <begin position="94"/>
        <end position="240"/>
    </location>
</feature>
<dbReference type="InterPro" id="IPR044298">
    <property type="entry name" value="MIG/MutY"/>
</dbReference>
<dbReference type="Gene3D" id="1.10.1670.10">
    <property type="entry name" value="Helix-hairpin-Helix base-excision DNA repair enzymes (C-terminal)"/>
    <property type="match status" value="1"/>
</dbReference>
<evidence type="ECO:0000256" key="7">
    <source>
        <dbReference type="ARBA" id="ARBA00022763"/>
    </source>
</evidence>
<keyword evidence="7" id="KW-0227">DNA damage</keyword>
<accession>A0A832YYD8</accession>
<proteinExistence type="inferred from homology"/>
<dbReference type="CDD" id="cd00056">
    <property type="entry name" value="ENDO3c"/>
    <property type="match status" value="1"/>
</dbReference>
<comment type="catalytic activity">
    <reaction evidence="1">
        <text>Hydrolyzes free adenine bases from 7,8-dihydro-8-oxoguanine:adenine mismatched double-stranded DNA, leaving an apurinic site.</text>
        <dbReference type="EC" id="3.2.2.31"/>
    </reaction>
</comment>
<sequence length="266" mass="30643">MPVLTRRLGTGLSTPLSVSDVRDAPPYVPQPLSYLSTVYTCLSELWGREILSEKPRSEVVDWIDALLSWFSKHGRKFPWRETRDWYRVLVAEFMLIRTRSEVVEKVYREFLERFPTPEHLCRADLRDVEAFFKRLGLVQRSYRLHSTVCHILHEYGGVMPCSFDELSKLPGVGRYVAHVLLTRVCGEAVPFVDTNVIRVLRRFLGDEHLDTESAERWLLNTVPKHVLEQVNTALLDLAALVCKPRRAMCTVCPLASWCRTSASRPS</sequence>
<protein>
    <recommendedName>
        <fullName evidence="5">Adenine DNA glycosylase</fullName>
        <ecNumber evidence="4">3.2.2.31</ecNumber>
    </recommendedName>
</protein>
<evidence type="ECO:0000256" key="5">
    <source>
        <dbReference type="ARBA" id="ARBA00022023"/>
    </source>
</evidence>
<dbReference type="SUPFAM" id="SSF48150">
    <property type="entry name" value="DNA-glycosylase"/>
    <property type="match status" value="1"/>
</dbReference>
<keyword evidence="11" id="KW-0234">DNA repair</keyword>
<dbReference type="EMBL" id="DQTV01000091">
    <property type="protein sequence ID" value="HIP57388.1"/>
    <property type="molecule type" value="Genomic_DNA"/>
</dbReference>
<evidence type="ECO:0000256" key="8">
    <source>
        <dbReference type="ARBA" id="ARBA00022801"/>
    </source>
</evidence>
<dbReference type="GO" id="GO:0035485">
    <property type="term" value="F:adenine/guanine mispair binding"/>
    <property type="evidence" value="ECO:0007669"/>
    <property type="project" value="TreeGrafter"/>
</dbReference>
<dbReference type="SMART" id="SM00478">
    <property type="entry name" value="ENDO3c"/>
    <property type="match status" value="1"/>
</dbReference>
<evidence type="ECO:0000256" key="10">
    <source>
        <dbReference type="ARBA" id="ARBA00023014"/>
    </source>
</evidence>
<keyword evidence="8" id="KW-0378">Hydrolase</keyword>
<dbReference type="AlphaFoldDB" id="A0A832YYD8"/>
<evidence type="ECO:0000256" key="6">
    <source>
        <dbReference type="ARBA" id="ARBA00022723"/>
    </source>
</evidence>
<dbReference type="Pfam" id="PF00633">
    <property type="entry name" value="HHH"/>
    <property type="match status" value="1"/>
</dbReference>
<dbReference type="EC" id="3.2.2.31" evidence="4"/>
<dbReference type="Gene3D" id="1.10.340.30">
    <property type="entry name" value="Hypothetical protein, domain 2"/>
    <property type="match status" value="1"/>
</dbReference>
<dbReference type="GO" id="GO:0006298">
    <property type="term" value="P:mismatch repair"/>
    <property type="evidence" value="ECO:0007669"/>
    <property type="project" value="TreeGrafter"/>
</dbReference>
<keyword evidence="12" id="KW-0326">Glycosidase</keyword>
<comment type="caution">
    <text evidence="14">The sequence shown here is derived from an EMBL/GenBank/DDBJ whole genome shotgun (WGS) entry which is preliminary data.</text>
</comment>
<dbReference type="InterPro" id="IPR000445">
    <property type="entry name" value="HhH_motif"/>
</dbReference>
<dbReference type="InterPro" id="IPR011257">
    <property type="entry name" value="DNA_glycosylase"/>
</dbReference>
<dbReference type="GO" id="GO:0032357">
    <property type="term" value="F:oxidized purine DNA binding"/>
    <property type="evidence" value="ECO:0007669"/>
    <property type="project" value="TreeGrafter"/>
</dbReference>
<keyword evidence="6" id="KW-0479">Metal-binding</keyword>
<evidence type="ECO:0000256" key="1">
    <source>
        <dbReference type="ARBA" id="ARBA00000843"/>
    </source>
</evidence>
<dbReference type="GO" id="GO:0034039">
    <property type="term" value="F:8-oxo-7,8-dihydroguanine DNA N-glycosylase activity"/>
    <property type="evidence" value="ECO:0007669"/>
    <property type="project" value="TreeGrafter"/>
</dbReference>
<keyword evidence="9" id="KW-0408">Iron</keyword>
<comment type="cofactor">
    <cofactor evidence="2">
        <name>[4Fe-4S] cluster</name>
        <dbReference type="ChEBI" id="CHEBI:49883"/>
    </cofactor>
</comment>
<dbReference type="GO" id="GO:0051536">
    <property type="term" value="F:iron-sulfur cluster binding"/>
    <property type="evidence" value="ECO:0007669"/>
    <property type="project" value="UniProtKB-KW"/>
</dbReference>
<evidence type="ECO:0000256" key="11">
    <source>
        <dbReference type="ARBA" id="ARBA00023204"/>
    </source>
</evidence>
<dbReference type="PANTHER" id="PTHR42944">
    <property type="entry name" value="ADENINE DNA GLYCOSYLASE"/>
    <property type="match status" value="1"/>
</dbReference>
<evidence type="ECO:0000259" key="13">
    <source>
        <dbReference type="SMART" id="SM00478"/>
    </source>
</evidence>
<dbReference type="Pfam" id="PF00730">
    <property type="entry name" value="HhH-GPD"/>
    <property type="match status" value="1"/>
</dbReference>
<gene>
    <name evidence="14" type="ORF">EYH02_04905</name>
</gene>
<evidence type="ECO:0000256" key="3">
    <source>
        <dbReference type="ARBA" id="ARBA00008343"/>
    </source>
</evidence>
<dbReference type="GO" id="GO:0006284">
    <property type="term" value="P:base-excision repair"/>
    <property type="evidence" value="ECO:0007669"/>
    <property type="project" value="InterPro"/>
</dbReference>
<evidence type="ECO:0000256" key="4">
    <source>
        <dbReference type="ARBA" id="ARBA00012045"/>
    </source>
</evidence>
<evidence type="ECO:0000256" key="9">
    <source>
        <dbReference type="ARBA" id="ARBA00023004"/>
    </source>
</evidence>
<dbReference type="GO" id="GO:0046872">
    <property type="term" value="F:metal ion binding"/>
    <property type="evidence" value="ECO:0007669"/>
    <property type="project" value="UniProtKB-KW"/>
</dbReference>
<evidence type="ECO:0000313" key="15">
    <source>
        <dbReference type="Proteomes" id="UP000605805"/>
    </source>
</evidence>
<evidence type="ECO:0000256" key="2">
    <source>
        <dbReference type="ARBA" id="ARBA00001966"/>
    </source>
</evidence>
<dbReference type="PANTHER" id="PTHR42944:SF1">
    <property type="entry name" value="ADENINE DNA GLYCOSYLASE"/>
    <property type="match status" value="1"/>
</dbReference>
<dbReference type="Proteomes" id="UP000605805">
    <property type="component" value="Unassembled WGS sequence"/>
</dbReference>
<reference evidence="14" key="1">
    <citation type="journal article" date="2020" name="ISME J.">
        <title>Gammaproteobacteria mediating utilization of methyl-, sulfur- and petroleum organic compounds in deep ocean hydrothermal plumes.</title>
        <authorList>
            <person name="Zhou Z."/>
            <person name="Liu Y."/>
            <person name="Pan J."/>
            <person name="Cron B.R."/>
            <person name="Toner B.M."/>
            <person name="Anantharaman K."/>
            <person name="Breier J.A."/>
            <person name="Dick G.J."/>
            <person name="Li M."/>
        </authorList>
    </citation>
    <scope>NUCLEOTIDE SEQUENCE</scope>
    <source>
        <strain evidence="14">SZUA-1435</strain>
    </source>
</reference>
<evidence type="ECO:0000313" key="14">
    <source>
        <dbReference type="EMBL" id="HIP57388.1"/>
    </source>
</evidence>
<keyword evidence="10" id="KW-0411">Iron-sulfur</keyword>
<evidence type="ECO:0000256" key="12">
    <source>
        <dbReference type="ARBA" id="ARBA00023295"/>
    </source>
</evidence>
<dbReference type="GO" id="GO:0000701">
    <property type="term" value="F:purine-specific mismatch base pair DNA N-glycosylase activity"/>
    <property type="evidence" value="ECO:0007669"/>
    <property type="project" value="UniProtKB-EC"/>
</dbReference>